<dbReference type="PANTHER" id="PTHR38111:SF11">
    <property type="entry name" value="TRANSCRIPTION FACTOR DOMAIN-CONTAINING PROTEIN-RELATED"/>
    <property type="match status" value="1"/>
</dbReference>
<dbReference type="EMBL" id="CABFNS010000746">
    <property type="protein sequence ID" value="VUC26334.1"/>
    <property type="molecule type" value="Genomic_DNA"/>
</dbReference>
<dbReference type="CDD" id="cd00067">
    <property type="entry name" value="GAL4"/>
    <property type="match status" value="1"/>
</dbReference>
<dbReference type="PANTHER" id="PTHR38111">
    <property type="entry name" value="ZN(2)-C6 FUNGAL-TYPE DOMAIN-CONTAINING PROTEIN-RELATED"/>
    <property type="match status" value="1"/>
</dbReference>
<feature type="non-terminal residue" evidence="2">
    <location>
        <position position="1"/>
    </location>
</feature>
<proteinExistence type="predicted"/>
<evidence type="ECO:0000313" key="3">
    <source>
        <dbReference type="Proteomes" id="UP000766486"/>
    </source>
</evidence>
<sequence>CDMKRPSCGQCRRSGAACPGYQKEFIFLNSTTQEGQDGSVSLEKESYSAGKGVKSLGTVVAADRTIPVVLHETLERSAYENNVIDEFWASYLPNGRAPSREVMKYSTYGWTSVAQNSHTENPIIRVALLSSALGMIGRQRNNEEVFRQSRTAYGQTLLAVEKSLRDPGKHEVHVIQTALRLLWFGSDGDGSAAQYHRLLAHTNGITAYLLTKGPDAFSEGFSHQLFSEFRSPQVAAALSAQKATPLARHEWKTVPWRKIPKTPRDTLLDIMLELPGLYEERDRIKALGDGNEQLVCAQWLLREKCFRLHEELQEWAETDGKKALELEELVNLEEADAASSTTSSEEFAMGHLVMLHHAARIVVYDVLRSQTGNNAEAMPGYIDPMIYCRKLENFMAFFLVPNAGSVFLNAAILPITVALDYLSNEETEPSNEKPPLLRAFRGHVGTAASMLVASYQRTQKPVGRPMLK</sequence>
<protein>
    <recommendedName>
        <fullName evidence="4">Zn(2)-C6 fungal-type domain-containing protein</fullName>
    </recommendedName>
</protein>
<dbReference type="InterPro" id="IPR001138">
    <property type="entry name" value="Zn2Cys6_DnaBD"/>
</dbReference>
<evidence type="ECO:0000313" key="2">
    <source>
        <dbReference type="EMBL" id="VUC26334.1"/>
    </source>
</evidence>
<gene>
    <name evidence="2" type="ORF">CLO192961_LOCUS187566</name>
</gene>
<name>A0ABY6U6V9_BIOOC</name>
<dbReference type="Proteomes" id="UP000766486">
    <property type="component" value="Unassembled WGS sequence"/>
</dbReference>
<reference evidence="2 3" key="1">
    <citation type="submission" date="2019-06" db="EMBL/GenBank/DDBJ databases">
        <authorList>
            <person name="Broberg M."/>
        </authorList>
    </citation>
    <scope>NUCLEOTIDE SEQUENCE [LARGE SCALE GENOMIC DNA]</scope>
</reference>
<keyword evidence="3" id="KW-1185">Reference proteome</keyword>
<keyword evidence="1" id="KW-0539">Nucleus</keyword>
<evidence type="ECO:0008006" key="4">
    <source>
        <dbReference type="Google" id="ProtNLM"/>
    </source>
</evidence>
<dbReference type="InterPro" id="IPR053178">
    <property type="entry name" value="Osmoadaptation_assoc"/>
</dbReference>
<evidence type="ECO:0000256" key="1">
    <source>
        <dbReference type="ARBA" id="ARBA00023242"/>
    </source>
</evidence>
<organism evidence="2 3">
    <name type="scientific">Bionectria ochroleuca</name>
    <name type="common">Gliocladium roseum</name>
    <dbReference type="NCBI Taxonomy" id="29856"/>
    <lineage>
        <taxon>Eukaryota</taxon>
        <taxon>Fungi</taxon>
        <taxon>Dikarya</taxon>
        <taxon>Ascomycota</taxon>
        <taxon>Pezizomycotina</taxon>
        <taxon>Sordariomycetes</taxon>
        <taxon>Hypocreomycetidae</taxon>
        <taxon>Hypocreales</taxon>
        <taxon>Bionectriaceae</taxon>
        <taxon>Clonostachys</taxon>
    </lineage>
</organism>
<accession>A0ABY6U6V9</accession>
<comment type="caution">
    <text evidence="2">The sequence shown here is derived from an EMBL/GenBank/DDBJ whole genome shotgun (WGS) entry which is preliminary data.</text>
</comment>